<feature type="binding site" evidence="5">
    <location>
        <begin position="135"/>
        <end position="136"/>
    </location>
    <ligand>
        <name>5-phospho-alpha-D-ribose 1-diphosphate</name>
        <dbReference type="ChEBI" id="CHEBI:58017"/>
    </ligand>
</feature>
<dbReference type="GO" id="GO:0004048">
    <property type="term" value="F:anthranilate phosphoribosyltransferase activity"/>
    <property type="evidence" value="ECO:0007669"/>
    <property type="project" value="UniProtKB-EC"/>
</dbReference>
<reference evidence="9 10" key="1">
    <citation type="submission" date="2023-07" db="EMBL/GenBank/DDBJ databases">
        <title>Sequencing the genomes of 1000 actinobacteria strains.</title>
        <authorList>
            <person name="Klenk H.-P."/>
        </authorList>
    </citation>
    <scope>NUCLEOTIDE SEQUENCE [LARGE SCALE GENOMIC DNA]</scope>
    <source>
        <strain evidence="9 10">DSM 46740</strain>
    </source>
</reference>
<sequence>MARLVGGPGFQRTIGRLDEAAVVVSEGSRRVESSTSETSEMTAAQSSPPVGRTTWSALLGALLDGESLSAARIAWATDQIRTGAATGAQIAGFAVALRAKGETVAEVSGLAEGLLGHSVPIEISGDLVDLVGTGGDQAHTVNISTMAAVVAAAAGVKMVKHGGRAASSSSGSADLLEELGVDISLPPEQTAQVAEEVGITFCFAPLFNSALRHTTGPRRELGIPTVFNFLGPLLNPARPRAQAVGVAHSRMAAVIAGVLAGRGGSSLVFRGDDGLDELTTSGPSTVWVVRHGTVTETRFDPADLGLAPVALEDLRGADAVYNARIARAVLAGEPGPVRDIVLLNAAAAVVAAEGAPAPDALTEALRQACKRTAEAVDSGAASALLDRWIDVSRSLRPA</sequence>
<keyword evidence="2 5" id="KW-0808">Transferase</keyword>
<evidence type="ECO:0000313" key="10">
    <source>
        <dbReference type="Proteomes" id="UP001225356"/>
    </source>
</evidence>
<feature type="domain" description="Glycosyl transferase family 3 N-terminal" evidence="8">
    <location>
        <begin position="58"/>
        <end position="117"/>
    </location>
</feature>
<feature type="compositionally biased region" description="Low complexity" evidence="6">
    <location>
        <begin position="33"/>
        <end position="47"/>
    </location>
</feature>
<keyword evidence="3 5" id="KW-0822">Tryptophan biosynthesis</keyword>
<feature type="binding site" evidence="5">
    <location>
        <position position="144"/>
    </location>
    <ligand>
        <name>Mg(2+)</name>
        <dbReference type="ChEBI" id="CHEBI:18420"/>
        <label>1</label>
    </ligand>
</feature>
<dbReference type="InterPro" id="IPR035902">
    <property type="entry name" value="Nuc_phospho_transferase"/>
</dbReference>
<feature type="region of interest" description="Disordered" evidence="6">
    <location>
        <begin position="27"/>
        <end position="50"/>
    </location>
</feature>
<dbReference type="PANTHER" id="PTHR43285:SF2">
    <property type="entry name" value="ANTHRANILATE PHOSPHORIBOSYLTRANSFERASE"/>
    <property type="match status" value="1"/>
</dbReference>
<evidence type="ECO:0000259" key="8">
    <source>
        <dbReference type="Pfam" id="PF02885"/>
    </source>
</evidence>
<evidence type="ECO:0000256" key="2">
    <source>
        <dbReference type="ARBA" id="ARBA00022679"/>
    </source>
</evidence>
<evidence type="ECO:0000256" key="3">
    <source>
        <dbReference type="ARBA" id="ARBA00022822"/>
    </source>
</evidence>
<dbReference type="Pfam" id="PF02885">
    <property type="entry name" value="Glycos_trans_3N"/>
    <property type="match status" value="1"/>
</dbReference>
<keyword evidence="5" id="KW-0460">Magnesium</keyword>
<evidence type="ECO:0000256" key="4">
    <source>
        <dbReference type="ARBA" id="ARBA00023141"/>
    </source>
</evidence>
<organism evidence="9 10">
    <name type="scientific">Streptosporangium lutulentum</name>
    <dbReference type="NCBI Taxonomy" id="1461250"/>
    <lineage>
        <taxon>Bacteria</taxon>
        <taxon>Bacillati</taxon>
        <taxon>Actinomycetota</taxon>
        <taxon>Actinomycetes</taxon>
        <taxon>Streptosporangiales</taxon>
        <taxon>Streptosporangiaceae</taxon>
        <taxon>Streptosporangium</taxon>
    </lineage>
</organism>
<dbReference type="EC" id="2.4.2.18" evidence="5"/>
<dbReference type="Proteomes" id="UP001225356">
    <property type="component" value="Unassembled WGS sequence"/>
</dbReference>
<comment type="catalytic activity">
    <reaction evidence="5">
        <text>N-(5-phospho-beta-D-ribosyl)anthranilate + diphosphate = 5-phospho-alpha-D-ribose 1-diphosphate + anthranilate</text>
        <dbReference type="Rhea" id="RHEA:11768"/>
        <dbReference type="ChEBI" id="CHEBI:16567"/>
        <dbReference type="ChEBI" id="CHEBI:18277"/>
        <dbReference type="ChEBI" id="CHEBI:33019"/>
        <dbReference type="ChEBI" id="CHEBI:58017"/>
        <dbReference type="EC" id="2.4.2.18"/>
    </reaction>
</comment>
<keyword evidence="5" id="KW-0479">Metal-binding</keyword>
<evidence type="ECO:0000256" key="1">
    <source>
        <dbReference type="ARBA" id="ARBA00022676"/>
    </source>
</evidence>
<dbReference type="EMBL" id="JAUSQU010000001">
    <property type="protein sequence ID" value="MDP9847460.1"/>
    <property type="molecule type" value="Genomic_DNA"/>
</dbReference>
<dbReference type="Pfam" id="PF00591">
    <property type="entry name" value="Glycos_transf_3"/>
    <property type="match status" value="1"/>
</dbReference>
<feature type="binding site" evidence="5">
    <location>
        <begin position="142"/>
        <end position="145"/>
    </location>
    <ligand>
        <name>5-phospho-alpha-D-ribose 1-diphosphate</name>
        <dbReference type="ChEBI" id="CHEBI:58017"/>
    </ligand>
</feature>
<comment type="similarity">
    <text evidence="5">Belongs to the anthranilate phosphoribosyltransferase family.</text>
</comment>
<evidence type="ECO:0000256" key="5">
    <source>
        <dbReference type="HAMAP-Rule" id="MF_00211"/>
    </source>
</evidence>
<proteinExistence type="inferred from homology"/>
<dbReference type="InterPro" id="IPR005940">
    <property type="entry name" value="Anthranilate_Pribosyl_Tfrase"/>
</dbReference>
<dbReference type="HAMAP" id="MF_00211">
    <property type="entry name" value="TrpD"/>
    <property type="match status" value="1"/>
</dbReference>
<feature type="binding site" evidence="5">
    <location>
        <begin position="160"/>
        <end position="168"/>
    </location>
    <ligand>
        <name>5-phospho-alpha-D-ribose 1-diphosphate</name>
        <dbReference type="ChEBI" id="CHEBI:58017"/>
    </ligand>
</feature>
<dbReference type="InterPro" id="IPR017459">
    <property type="entry name" value="Glycosyl_Trfase_fam3_N_dom"/>
</dbReference>
<dbReference type="SUPFAM" id="SSF47648">
    <property type="entry name" value="Nucleoside phosphorylase/phosphoribosyltransferase N-terminal domain"/>
    <property type="match status" value="1"/>
</dbReference>
<dbReference type="InterPro" id="IPR000312">
    <property type="entry name" value="Glycosyl_Trfase_fam3"/>
</dbReference>
<comment type="function">
    <text evidence="5">Catalyzes the transfer of the phosphoribosyl group of 5-phosphorylribose-1-pyrophosphate (PRPP) to anthranilate to yield N-(5'-phosphoribosyl)-anthranilate (PRA).</text>
</comment>
<protein>
    <recommendedName>
        <fullName evidence="5">Anthranilate phosphoribosyltransferase</fullName>
        <ecNumber evidence="5">2.4.2.18</ecNumber>
    </recommendedName>
</protein>
<dbReference type="SUPFAM" id="SSF52418">
    <property type="entry name" value="Nucleoside phosphorylase/phosphoribosyltransferase catalytic domain"/>
    <property type="match status" value="1"/>
</dbReference>
<comment type="cofactor">
    <cofactor evidence="5">
        <name>Mg(2+)</name>
        <dbReference type="ChEBI" id="CHEBI:18420"/>
    </cofactor>
    <text evidence="5">Binds 2 magnesium ions per monomer.</text>
</comment>
<accession>A0ABT9QM53</accession>
<keyword evidence="4 5" id="KW-0057">Aromatic amino acid biosynthesis</keyword>
<feature type="binding site" evidence="5">
    <location>
        <position position="277"/>
    </location>
    <ligand>
        <name>Mg(2+)</name>
        <dbReference type="ChEBI" id="CHEBI:18420"/>
        <label>1</label>
    </ligand>
</feature>
<dbReference type="NCBIfam" id="TIGR01245">
    <property type="entry name" value="trpD"/>
    <property type="match status" value="1"/>
</dbReference>
<feature type="binding site" evidence="5">
    <location>
        <position position="132"/>
    </location>
    <ligand>
        <name>anthranilate</name>
        <dbReference type="ChEBI" id="CHEBI:16567"/>
        <label>1</label>
    </ligand>
</feature>
<comment type="pathway">
    <text evidence="5">Amino-acid biosynthesis; L-tryptophan biosynthesis; L-tryptophan from chorismate: step 2/5.</text>
</comment>
<gene>
    <name evidence="5" type="primary">trpD</name>
    <name evidence="9" type="ORF">J2853_006671</name>
</gene>
<comment type="caution">
    <text evidence="5">Lacks conserved residue(s) required for the propagation of feature annotation.</text>
</comment>
<name>A0ABT9QM53_9ACTN</name>
<evidence type="ECO:0000256" key="6">
    <source>
        <dbReference type="SAM" id="MobiDB-lite"/>
    </source>
</evidence>
<dbReference type="InterPro" id="IPR036320">
    <property type="entry name" value="Glycosyl_Trfase_fam3_N_dom_sf"/>
</dbReference>
<keyword evidence="1 5" id="KW-0328">Glycosyltransferase</keyword>
<feature type="binding site" evidence="5">
    <location>
        <position position="218"/>
    </location>
    <ligand>
        <name>anthranilate</name>
        <dbReference type="ChEBI" id="CHEBI:16567"/>
        <label>2</label>
    </ligand>
</feature>
<dbReference type="Gene3D" id="1.20.970.10">
    <property type="entry name" value="Transferase, Pyrimidine Nucleoside Phosphorylase, Chain C"/>
    <property type="match status" value="1"/>
</dbReference>
<feature type="binding site" evidence="5">
    <location>
        <position position="140"/>
    </location>
    <ligand>
        <name>5-phospho-alpha-D-ribose 1-diphosphate</name>
        <dbReference type="ChEBI" id="CHEBI:58017"/>
    </ligand>
</feature>
<keyword evidence="10" id="KW-1185">Reference proteome</keyword>
<feature type="binding site" evidence="5">
    <location>
        <position position="132"/>
    </location>
    <ligand>
        <name>5-phospho-alpha-D-ribose 1-diphosphate</name>
        <dbReference type="ChEBI" id="CHEBI:58017"/>
    </ligand>
</feature>
<evidence type="ECO:0000313" key="9">
    <source>
        <dbReference type="EMBL" id="MDP9847460.1"/>
    </source>
</evidence>
<dbReference type="PANTHER" id="PTHR43285">
    <property type="entry name" value="ANTHRANILATE PHOSPHORIBOSYLTRANSFERASE"/>
    <property type="match status" value="1"/>
</dbReference>
<keyword evidence="5" id="KW-0028">Amino-acid biosynthesis</keyword>
<feature type="binding site" evidence="5">
    <location>
        <position position="172"/>
    </location>
    <ligand>
        <name>5-phospho-alpha-D-ribose 1-diphosphate</name>
        <dbReference type="ChEBI" id="CHEBI:58017"/>
    </ligand>
</feature>
<feature type="binding site" evidence="5">
    <location>
        <position position="276"/>
    </location>
    <ligand>
        <name>Mg(2+)</name>
        <dbReference type="ChEBI" id="CHEBI:18420"/>
        <label>2</label>
    </ligand>
</feature>
<feature type="domain" description="Glycosyl transferase family 3" evidence="7">
    <location>
        <begin position="125"/>
        <end position="381"/>
    </location>
</feature>
<evidence type="ECO:0000259" key="7">
    <source>
        <dbReference type="Pfam" id="PF00591"/>
    </source>
</evidence>
<dbReference type="Gene3D" id="3.40.1030.10">
    <property type="entry name" value="Nucleoside phosphorylase/phosphoribosyltransferase catalytic domain"/>
    <property type="match status" value="1"/>
</dbReference>
<feature type="binding site" evidence="5">
    <location>
        <position position="277"/>
    </location>
    <ligand>
        <name>Mg(2+)</name>
        <dbReference type="ChEBI" id="CHEBI:18420"/>
        <label>2</label>
    </ligand>
</feature>
<comment type="caution">
    <text evidence="9">The sequence shown here is derived from an EMBL/GenBank/DDBJ whole genome shotgun (WGS) entry which is preliminary data.</text>
</comment>
<comment type="subunit">
    <text evidence="5">Homodimer.</text>
</comment>